<dbReference type="Gene3D" id="1.10.530.10">
    <property type="match status" value="1"/>
</dbReference>
<evidence type="ECO:0000256" key="1">
    <source>
        <dbReference type="ARBA" id="ARBA00009387"/>
    </source>
</evidence>
<name>A0AA43ZD36_9HYPH</name>
<dbReference type="AlphaFoldDB" id="A0AA43ZD36"/>
<evidence type="ECO:0000259" key="2">
    <source>
        <dbReference type="Pfam" id="PF01464"/>
    </source>
</evidence>
<comment type="similarity">
    <text evidence="1">Belongs to the virb1 family.</text>
</comment>
<dbReference type="InterPro" id="IPR023346">
    <property type="entry name" value="Lysozyme-like_dom_sf"/>
</dbReference>
<dbReference type="SUPFAM" id="SSF53955">
    <property type="entry name" value="Lysozyme-like"/>
    <property type="match status" value="1"/>
</dbReference>
<feature type="domain" description="Transglycosylase SLT" evidence="2">
    <location>
        <begin position="19"/>
        <end position="147"/>
    </location>
</feature>
<organism evidence="3 4">
    <name type="scientific">Ferranicluibacter rubi</name>
    <dbReference type="NCBI Taxonomy" id="2715133"/>
    <lineage>
        <taxon>Bacteria</taxon>
        <taxon>Pseudomonadati</taxon>
        <taxon>Pseudomonadota</taxon>
        <taxon>Alphaproteobacteria</taxon>
        <taxon>Hyphomicrobiales</taxon>
        <taxon>Rhizobiaceae</taxon>
        <taxon>Ferranicluibacter</taxon>
    </lineage>
</organism>
<proteinExistence type="inferred from homology"/>
<keyword evidence="4" id="KW-1185">Reference proteome</keyword>
<dbReference type="Pfam" id="PF01464">
    <property type="entry name" value="SLT"/>
    <property type="match status" value="1"/>
</dbReference>
<dbReference type="InterPro" id="IPR008258">
    <property type="entry name" value="Transglycosylase_SLT_dom_1"/>
</dbReference>
<protein>
    <submittedName>
        <fullName evidence="3">Lytic transglycosylase domain-containing protein</fullName>
    </submittedName>
</protein>
<dbReference type="Proteomes" id="UP001155840">
    <property type="component" value="Unassembled WGS sequence"/>
</dbReference>
<dbReference type="EMBL" id="JAANCM010000001">
    <property type="protein sequence ID" value="NHT74311.1"/>
    <property type="molecule type" value="Genomic_DNA"/>
</dbReference>
<gene>
    <name evidence="3" type="ORF">G8E10_00920</name>
</gene>
<accession>A0AA43ZD36</accession>
<reference evidence="3" key="1">
    <citation type="submission" date="2020-03" db="EMBL/GenBank/DDBJ databases">
        <title>Ferranicluibacter endophyticum gen. nov., sp. nov., a new genus isolated from Rubus ulmifolius Schott. stem.</title>
        <authorList>
            <person name="Roca-Couso R."/>
            <person name="Flores-Felix J.D."/>
            <person name="Igual J.M."/>
            <person name="Rivas R."/>
        </authorList>
    </citation>
    <scope>NUCLEOTIDE SEQUENCE</scope>
    <source>
        <strain evidence="3">CRRU44</strain>
    </source>
</reference>
<dbReference type="RefSeq" id="WP_132446228.1">
    <property type="nucleotide sequence ID" value="NZ_JAANCM010000001.1"/>
</dbReference>
<comment type="caution">
    <text evidence="3">The sequence shown here is derived from an EMBL/GenBank/DDBJ whole genome shotgun (WGS) entry which is preliminary data.</text>
</comment>
<evidence type="ECO:0000313" key="4">
    <source>
        <dbReference type="Proteomes" id="UP001155840"/>
    </source>
</evidence>
<evidence type="ECO:0000313" key="3">
    <source>
        <dbReference type="EMBL" id="NHT74311.1"/>
    </source>
</evidence>
<sequence length="172" mass="18546">MVAHAASGSDAGLCESQIVAAAAKYGIPEGILYSVGLTETGRKGSLQPYAMNIDGKAVFASSASEVLQRFETARAGGAKLIDLGCMQINYRYHGENFTSPEAMLDPRANVEYAARFLANLHARHETWTMAVARYHAGPNNDPAQKRYVCRVIANLVATGYGKWTPNAASFCR</sequence>